<dbReference type="AlphaFoldDB" id="A0A2J8FXK7"/>
<dbReference type="Proteomes" id="UP000236449">
    <property type="component" value="Unassembled WGS sequence"/>
</dbReference>
<protein>
    <submittedName>
        <fullName evidence="2">N-acetyltransferase</fullName>
    </submittedName>
</protein>
<dbReference type="Pfam" id="PF14542">
    <property type="entry name" value="Acetyltransf_CG"/>
    <property type="match status" value="1"/>
</dbReference>
<keyword evidence="2" id="KW-0808">Transferase</keyword>
<dbReference type="SUPFAM" id="SSF55729">
    <property type="entry name" value="Acyl-CoA N-acyltransferases (Nat)"/>
    <property type="match status" value="1"/>
</dbReference>
<feature type="domain" description="N-acetyltransferase" evidence="1">
    <location>
        <begin position="6"/>
        <end position="92"/>
    </location>
</feature>
<dbReference type="GeneID" id="94027250"/>
<dbReference type="InterPro" id="IPR031165">
    <property type="entry name" value="GNAT_YJDJ"/>
</dbReference>
<accession>A0A2J8FXK7</accession>
<comment type="caution">
    <text evidence="2">The sequence shown here is derived from an EMBL/GenBank/DDBJ whole genome shotgun (WGS) entry which is preliminary data.</text>
</comment>
<evidence type="ECO:0000313" key="2">
    <source>
        <dbReference type="EMBL" id="PNI06645.1"/>
    </source>
</evidence>
<evidence type="ECO:0000313" key="3">
    <source>
        <dbReference type="Proteomes" id="UP000236449"/>
    </source>
</evidence>
<dbReference type="Gene3D" id="3.40.630.30">
    <property type="match status" value="1"/>
</dbReference>
<proteinExistence type="predicted"/>
<dbReference type="GO" id="GO:0016740">
    <property type="term" value="F:transferase activity"/>
    <property type="evidence" value="ECO:0007669"/>
    <property type="project" value="UniProtKB-KW"/>
</dbReference>
<dbReference type="EMBL" id="POSK01000001">
    <property type="protein sequence ID" value="PNI06645.1"/>
    <property type="molecule type" value="Genomic_DNA"/>
</dbReference>
<name>A0A2J8FXK7_VIBDI</name>
<dbReference type="InterPro" id="IPR045057">
    <property type="entry name" value="Gcn5-rel_NAT"/>
</dbReference>
<dbReference type="OrthoDB" id="9813275at2"/>
<dbReference type="PROSITE" id="PS51729">
    <property type="entry name" value="GNAT_YJDJ"/>
    <property type="match status" value="1"/>
</dbReference>
<reference evidence="2 3" key="1">
    <citation type="submission" date="2018-01" db="EMBL/GenBank/DDBJ databases">
        <title>Draft genome sequences of six Vibrio diazotrophicus strains isolated from deep-sea sediments of the Baltic Sea.</title>
        <authorList>
            <person name="Castillo D."/>
            <person name="Vandieken V."/>
            <person name="Chiang O."/>
            <person name="Middelboe M."/>
        </authorList>
    </citation>
    <scope>NUCLEOTIDE SEQUENCE [LARGE SCALE GENOMIC DNA]</scope>
    <source>
        <strain evidence="2 3">60.27F</strain>
    </source>
</reference>
<dbReference type="InterPro" id="IPR016181">
    <property type="entry name" value="Acyl_CoA_acyltransferase"/>
</dbReference>
<organism evidence="2 3">
    <name type="scientific">Vibrio diazotrophicus</name>
    <dbReference type="NCBI Taxonomy" id="685"/>
    <lineage>
        <taxon>Bacteria</taxon>
        <taxon>Pseudomonadati</taxon>
        <taxon>Pseudomonadota</taxon>
        <taxon>Gammaproteobacteria</taxon>
        <taxon>Vibrionales</taxon>
        <taxon>Vibrionaceae</taxon>
        <taxon>Vibrio</taxon>
    </lineage>
</organism>
<evidence type="ECO:0000259" key="1">
    <source>
        <dbReference type="PROSITE" id="PS51729"/>
    </source>
</evidence>
<sequence>MEHTVIYDRENECFRVHLEGDHYAVVRYQFFDKAMHITSTKVPQELQGKGYGKIMMESVLPLIETQGFKIVPVCSYVKHYLDRHPQWQHLRA</sequence>
<dbReference type="PANTHER" id="PTHR31435:SF9">
    <property type="entry name" value="PROTEIN NATD1"/>
    <property type="match status" value="1"/>
</dbReference>
<dbReference type="RefSeq" id="WP_042479243.1">
    <property type="nucleotide sequence ID" value="NZ_CBCRWT010000002.1"/>
</dbReference>
<dbReference type="PANTHER" id="PTHR31435">
    <property type="entry name" value="PROTEIN NATD1"/>
    <property type="match status" value="1"/>
</dbReference>
<gene>
    <name evidence="2" type="ORF">C1N32_01145</name>
</gene>